<evidence type="ECO:0000313" key="1">
    <source>
        <dbReference type="EMBL" id="QQK08875.1"/>
    </source>
</evidence>
<accession>A0AC61MT56</accession>
<gene>
    <name evidence="1" type="primary">amrS</name>
    <name evidence="1" type="ORF">JFY71_04895</name>
</gene>
<dbReference type="Proteomes" id="UP000595814">
    <property type="component" value="Chromosome"/>
</dbReference>
<reference evidence="1 2" key="1">
    <citation type="journal article" date="2022" name="Int. J. Syst. Evol. Microbiol.">
        <title>Miniphocaeibacter halophilus sp. nov., an ammonium-tolerant acetate-producing bacterium isolated from a biogas system.</title>
        <authorList>
            <person name="Schnurer A."/>
            <person name="Singh A."/>
            <person name="Bi S."/>
            <person name="Qiao W."/>
            <person name="Westerholm M."/>
        </authorList>
    </citation>
    <scope>NUCLEOTIDE SEQUENCE [LARGE SCALE GENOMIC DNA]</scope>
    <source>
        <strain evidence="1 2">AMB_01</strain>
    </source>
</reference>
<evidence type="ECO:0000313" key="2">
    <source>
        <dbReference type="Proteomes" id="UP000595814"/>
    </source>
</evidence>
<name>A0AC61MT56_9FIRM</name>
<sequence>MKIRCDVCTRRCNLSEGQLGFCHARQAKDGKIISTNYGQVTSISLDSIEKKPLNNYMPGSKVLSVGSFGCNFTCEFCQNYIIATSDGSNINKRYISPKELVKMAEELVAEGNIGVAYTYNEPLIGYEYVLDCSKLIHKHSLKNILVTNGSINNEIFKEVIGHIDAVNIDLKAFSEDFYKRVGGDLQTTLENIKIAAKTTHIELTNLVIPGLNDNEEEMRKMVKWIADINPEIPLHISRFFPAYKMWDSSPTPLETIYKFVGIAKEYLKNVYPGNC</sequence>
<dbReference type="EMBL" id="CP066744">
    <property type="protein sequence ID" value="QQK08875.1"/>
    <property type="molecule type" value="Genomic_DNA"/>
</dbReference>
<organism evidence="1 2">
    <name type="scientific">Miniphocaeibacter halophilus</name>
    <dbReference type="NCBI Taxonomy" id="2931922"/>
    <lineage>
        <taxon>Bacteria</taxon>
        <taxon>Bacillati</taxon>
        <taxon>Bacillota</taxon>
        <taxon>Tissierellia</taxon>
        <taxon>Tissierellales</taxon>
        <taxon>Peptoniphilaceae</taxon>
        <taxon>Miniphocaeibacter</taxon>
    </lineage>
</organism>
<proteinExistence type="predicted"/>
<protein>
    <submittedName>
        <fullName evidence="1">AmmeMemoRadiSam system radical SAM enzyme</fullName>
    </submittedName>
</protein>
<keyword evidence="2" id="KW-1185">Reference proteome</keyword>